<comment type="caution">
    <text evidence="4">The sequence shown here is derived from an EMBL/GenBank/DDBJ whole genome shotgun (WGS) entry which is preliminary data.</text>
</comment>
<proteinExistence type="predicted"/>
<dbReference type="PANTHER" id="PTHR46401">
    <property type="entry name" value="GLYCOSYLTRANSFERASE WBBK-RELATED"/>
    <property type="match status" value="1"/>
</dbReference>
<feature type="domain" description="Glycosyl transferase family 1" evidence="2">
    <location>
        <begin position="194"/>
        <end position="365"/>
    </location>
</feature>
<reference evidence="4" key="1">
    <citation type="submission" date="2020-09" db="EMBL/GenBank/DDBJ databases">
        <title>Iningainema tapete sp. nov. (Scytonemataceae, Cyanobacteria) from greenhouses in central Florida (USA) produces two types of nodularin with biosynthetic potential for microcystin-LR and anabaenopeptins.</title>
        <authorList>
            <person name="Berthold D.E."/>
            <person name="Lefler F.W."/>
            <person name="Huang I.-S."/>
            <person name="Abdulla H."/>
            <person name="Zimba P.V."/>
            <person name="Laughinghouse H.D. IV."/>
        </authorList>
    </citation>
    <scope>NUCLEOTIDE SEQUENCE</scope>
    <source>
        <strain evidence="4">BLCCT55</strain>
    </source>
</reference>
<evidence type="ECO:0000256" key="1">
    <source>
        <dbReference type="ARBA" id="ARBA00022679"/>
    </source>
</evidence>
<keyword evidence="1" id="KW-0808">Transferase</keyword>
<gene>
    <name evidence="4" type="ORF">ICL16_05235</name>
</gene>
<dbReference type="AlphaFoldDB" id="A0A8J6XJL3"/>
<dbReference type="GO" id="GO:0016757">
    <property type="term" value="F:glycosyltransferase activity"/>
    <property type="evidence" value="ECO:0007669"/>
    <property type="project" value="InterPro"/>
</dbReference>
<dbReference type="EMBL" id="JACXAE010000025">
    <property type="protein sequence ID" value="MBD2771532.1"/>
    <property type="molecule type" value="Genomic_DNA"/>
</dbReference>
<feature type="domain" description="Glycosyltransferase subfamily 4-like N-terminal" evidence="3">
    <location>
        <begin position="23"/>
        <end position="145"/>
    </location>
</feature>
<accession>A0A8J6XJL3</accession>
<sequence>MRILMVAPGGIAMIRPLKWALEEGHEVWLLTPHNPLLPQETPKNYRYLPFTLELVNYHELTGELPKDEITHQYLIQTAAAQIKAIIKQFQPDVIHTNGLFFGTECCIYADVHPLICSAWGGLNFLLESKSEEVLNQNMTKVAFTAFRNSDVLIVEAPGLVDKCKPWVSQHQRVELIHLGTKTHRFRPQEAKYIEQWRRALNVPEGGKVLLSPRGWSKIYNHHQILEAYAKAYPYFEKPTVVVFLKYRRTNNLQEVQEYYKYFYTKAKEFGVEQNIRWLPPLPHQMMPAAYSVADLVINYPITDAFPSSLVETLACERKAVTNLLPAYENTFVEKFCTTVESQNPAALAEALIAEVNSSSAEQEKLLAQGRQFIIENYDDQIYKKKLLKIYEDTAASNLKMYCSTRTPKI</sequence>
<dbReference type="GO" id="GO:0009103">
    <property type="term" value="P:lipopolysaccharide biosynthetic process"/>
    <property type="evidence" value="ECO:0007669"/>
    <property type="project" value="TreeGrafter"/>
</dbReference>
<name>A0A8J6XJL3_9CYAN</name>
<organism evidence="4 5">
    <name type="scientific">Iningainema tapete BLCC-T55</name>
    <dbReference type="NCBI Taxonomy" id="2748662"/>
    <lineage>
        <taxon>Bacteria</taxon>
        <taxon>Bacillati</taxon>
        <taxon>Cyanobacteriota</taxon>
        <taxon>Cyanophyceae</taxon>
        <taxon>Nostocales</taxon>
        <taxon>Scytonemataceae</taxon>
        <taxon>Iningainema tapete</taxon>
    </lineage>
</organism>
<protein>
    <submittedName>
        <fullName evidence="4">Glycosyltransferase family 4 protein</fullName>
    </submittedName>
</protein>
<dbReference type="Pfam" id="PF13477">
    <property type="entry name" value="Glyco_trans_4_2"/>
    <property type="match status" value="1"/>
</dbReference>
<dbReference type="SUPFAM" id="SSF53756">
    <property type="entry name" value="UDP-Glycosyltransferase/glycogen phosphorylase"/>
    <property type="match status" value="1"/>
</dbReference>
<keyword evidence="5" id="KW-1185">Reference proteome</keyword>
<dbReference type="RefSeq" id="WP_190825823.1">
    <property type="nucleotide sequence ID" value="NZ_CAWPPI010000025.1"/>
</dbReference>
<dbReference type="PANTHER" id="PTHR46401:SF2">
    <property type="entry name" value="GLYCOSYLTRANSFERASE WBBK-RELATED"/>
    <property type="match status" value="1"/>
</dbReference>
<dbReference type="InterPro" id="IPR028098">
    <property type="entry name" value="Glyco_trans_4-like_N"/>
</dbReference>
<dbReference type="Gene3D" id="3.40.50.2000">
    <property type="entry name" value="Glycogen Phosphorylase B"/>
    <property type="match status" value="2"/>
</dbReference>
<evidence type="ECO:0000313" key="4">
    <source>
        <dbReference type="EMBL" id="MBD2771532.1"/>
    </source>
</evidence>
<evidence type="ECO:0000259" key="2">
    <source>
        <dbReference type="Pfam" id="PF00534"/>
    </source>
</evidence>
<evidence type="ECO:0000259" key="3">
    <source>
        <dbReference type="Pfam" id="PF13477"/>
    </source>
</evidence>
<evidence type="ECO:0000313" key="5">
    <source>
        <dbReference type="Proteomes" id="UP000629098"/>
    </source>
</evidence>
<dbReference type="Proteomes" id="UP000629098">
    <property type="component" value="Unassembled WGS sequence"/>
</dbReference>
<dbReference type="InterPro" id="IPR001296">
    <property type="entry name" value="Glyco_trans_1"/>
</dbReference>
<dbReference type="Pfam" id="PF00534">
    <property type="entry name" value="Glycos_transf_1"/>
    <property type="match status" value="1"/>
</dbReference>